<dbReference type="Gene3D" id="1.20.1050.10">
    <property type="match status" value="1"/>
</dbReference>
<dbReference type="AlphaFoldDB" id="A0A0C1QN41"/>
<dbReference type="InterPro" id="IPR036249">
    <property type="entry name" value="Thioredoxin-like_sf"/>
</dbReference>
<dbReference type="InterPro" id="IPR010987">
    <property type="entry name" value="Glutathione-S-Trfase_C-like"/>
</dbReference>
<dbReference type="Proteomes" id="UP000031327">
    <property type="component" value="Unassembled WGS sequence"/>
</dbReference>
<dbReference type="SUPFAM" id="SSF52833">
    <property type="entry name" value="Thioredoxin-like"/>
    <property type="match status" value="1"/>
</dbReference>
<dbReference type="SFLD" id="SFLDG00358">
    <property type="entry name" value="Main_(cytGST)"/>
    <property type="match status" value="1"/>
</dbReference>
<evidence type="ECO:0000313" key="3">
    <source>
        <dbReference type="EMBL" id="KID56477.1"/>
    </source>
</evidence>
<dbReference type="SUPFAM" id="SSF47616">
    <property type="entry name" value="GST C-terminal domain-like"/>
    <property type="match status" value="1"/>
</dbReference>
<dbReference type="InterPro" id="IPR004045">
    <property type="entry name" value="Glutathione_S-Trfase_N"/>
</dbReference>
<dbReference type="PROSITE" id="PS50404">
    <property type="entry name" value="GST_NTER"/>
    <property type="match status" value="1"/>
</dbReference>
<dbReference type="Pfam" id="PF13410">
    <property type="entry name" value="GST_C_2"/>
    <property type="match status" value="1"/>
</dbReference>
<dbReference type="InterPro" id="IPR036282">
    <property type="entry name" value="Glutathione-S-Trfase_C_sf"/>
</dbReference>
<feature type="domain" description="GST C-terminal" evidence="2">
    <location>
        <begin position="89"/>
        <end position="201"/>
    </location>
</feature>
<dbReference type="PROSITE" id="PS50405">
    <property type="entry name" value="GST_CTER"/>
    <property type="match status" value="1"/>
</dbReference>
<sequence length="201" mass="22511">MSGITLYSFSLSGNGHKIRHFLSILGLKYELKLLDPHEQEHKKDEFVALNPLGQVPVLVDGDAVICDSSAILVYLAQKYDADNTWYPEDALLRAEIQKFLSMSAGEVLNGPNLYRGIKVIGKPGDLEQTYDKTINFFTYLDNHLSDRDYLLGATPSIADIALYTYPRLAVKAGVNLSDFRHIANWFARIESGLNFVDAPEK</sequence>
<organism evidence="3 4">
    <name type="scientific">Pseudoalteromonas luteoviolacea</name>
    <dbReference type="NCBI Taxonomy" id="43657"/>
    <lineage>
        <taxon>Bacteria</taxon>
        <taxon>Pseudomonadati</taxon>
        <taxon>Pseudomonadota</taxon>
        <taxon>Gammaproteobacteria</taxon>
        <taxon>Alteromonadales</taxon>
        <taxon>Pseudoalteromonadaceae</taxon>
        <taxon>Pseudoalteromonas</taxon>
    </lineage>
</organism>
<reference evidence="3 4" key="1">
    <citation type="submission" date="2014-12" db="EMBL/GenBank/DDBJ databases">
        <title>Draft Genome Sequence of Pseudoalteromonas luteoviolacea HI1.</title>
        <authorList>
            <person name="Asahina A.Y."/>
            <person name="Hadfield M.G."/>
        </authorList>
    </citation>
    <scope>NUCLEOTIDE SEQUENCE [LARGE SCALE GENOMIC DNA]</scope>
    <source>
        <strain evidence="3 4">HI1</strain>
    </source>
</reference>
<evidence type="ECO:0008006" key="5">
    <source>
        <dbReference type="Google" id="ProtNLM"/>
    </source>
</evidence>
<proteinExistence type="predicted"/>
<evidence type="ECO:0000259" key="2">
    <source>
        <dbReference type="PROSITE" id="PS50405"/>
    </source>
</evidence>
<name>A0A0C1QN41_9GAMM</name>
<accession>A0A0C1QN41</accession>
<dbReference type="OrthoDB" id="9797500at2"/>
<dbReference type="Gene3D" id="3.40.30.10">
    <property type="entry name" value="Glutaredoxin"/>
    <property type="match status" value="1"/>
</dbReference>
<comment type="caution">
    <text evidence="3">The sequence shown here is derived from an EMBL/GenBank/DDBJ whole genome shotgun (WGS) entry which is preliminary data.</text>
</comment>
<feature type="domain" description="GST N-terminal" evidence="1">
    <location>
        <begin position="2"/>
        <end position="83"/>
    </location>
</feature>
<dbReference type="EMBL" id="JWIC01000007">
    <property type="protein sequence ID" value="KID56477.1"/>
    <property type="molecule type" value="Genomic_DNA"/>
</dbReference>
<dbReference type="InterPro" id="IPR040079">
    <property type="entry name" value="Glutathione_S-Trfase"/>
</dbReference>
<dbReference type="PANTHER" id="PTHR44051">
    <property type="entry name" value="GLUTATHIONE S-TRANSFERASE-RELATED"/>
    <property type="match status" value="1"/>
</dbReference>
<dbReference type="RefSeq" id="WP_039611026.1">
    <property type="nucleotide sequence ID" value="NZ_JWIC01000007.1"/>
</dbReference>
<dbReference type="Pfam" id="PF02798">
    <property type="entry name" value="GST_N"/>
    <property type="match status" value="1"/>
</dbReference>
<dbReference type="SFLD" id="SFLDS00019">
    <property type="entry name" value="Glutathione_Transferase_(cytos"/>
    <property type="match status" value="1"/>
</dbReference>
<evidence type="ECO:0000313" key="4">
    <source>
        <dbReference type="Proteomes" id="UP000031327"/>
    </source>
</evidence>
<gene>
    <name evidence="3" type="ORF">JF50_17005</name>
</gene>
<evidence type="ECO:0000259" key="1">
    <source>
        <dbReference type="PROSITE" id="PS50404"/>
    </source>
</evidence>
<dbReference type="PANTHER" id="PTHR44051:SF8">
    <property type="entry name" value="GLUTATHIONE S-TRANSFERASE GSTA"/>
    <property type="match status" value="1"/>
</dbReference>
<protein>
    <recommendedName>
        <fullName evidence="5">Glutathione S-transferase</fullName>
    </recommendedName>
</protein>